<comment type="caution">
    <text evidence="2">The sequence shown here is derived from an EMBL/GenBank/DDBJ whole genome shotgun (WGS) entry which is preliminary data.</text>
</comment>
<dbReference type="HOGENOM" id="CLU_221047_0_0_9"/>
<evidence type="ECO:0000313" key="2">
    <source>
        <dbReference type="EMBL" id="EHL78912.1"/>
    </source>
</evidence>
<organism evidence="2 3">
    <name type="scientific">Bacillus smithii 7_3_47FAA</name>
    <dbReference type="NCBI Taxonomy" id="665952"/>
    <lineage>
        <taxon>Bacteria</taxon>
        <taxon>Bacillati</taxon>
        <taxon>Bacillota</taxon>
        <taxon>Bacilli</taxon>
        <taxon>Bacillales</taxon>
        <taxon>Bacillaceae</taxon>
        <taxon>Bacillus</taxon>
    </lineage>
</organism>
<protein>
    <submittedName>
        <fullName evidence="2">Uncharacterized protein</fullName>
    </submittedName>
</protein>
<evidence type="ECO:0000256" key="1">
    <source>
        <dbReference type="SAM" id="Phobius"/>
    </source>
</evidence>
<keyword evidence="1" id="KW-1133">Transmembrane helix</keyword>
<proteinExistence type="predicted"/>
<name>G9QIZ0_9BACI</name>
<dbReference type="EMBL" id="ACWF01000048">
    <property type="protein sequence ID" value="EHL78912.1"/>
    <property type="molecule type" value="Genomic_DNA"/>
</dbReference>
<reference evidence="2 3" key="1">
    <citation type="submission" date="2011-09" db="EMBL/GenBank/DDBJ databases">
        <title>The Genome Sequence of Bacillus smithii 7_3_47FAA.</title>
        <authorList>
            <consortium name="The Broad Institute Genome Sequencing Platform"/>
            <person name="Earl A."/>
            <person name="Ward D."/>
            <person name="Feldgarden M."/>
            <person name="Gevers D."/>
            <person name="Daigneault M."/>
            <person name="Strauss J."/>
            <person name="Allen-Vercoe E."/>
            <person name="Young S.K."/>
            <person name="Zeng Q."/>
            <person name="Gargeya S."/>
            <person name="Fitzgerald M."/>
            <person name="Haas B."/>
            <person name="Abouelleil A."/>
            <person name="Alvarado L."/>
            <person name="Arachchi H.M."/>
            <person name="Berlin A."/>
            <person name="Brown A."/>
            <person name="Chapman S.B."/>
            <person name="Chen Z."/>
            <person name="Dunbar C."/>
            <person name="Freedman E."/>
            <person name="Gearin G."/>
            <person name="Goldberg J."/>
            <person name="Griggs A."/>
            <person name="Gujja S."/>
            <person name="Heiman D."/>
            <person name="Howarth C."/>
            <person name="Larson L."/>
            <person name="Lui A."/>
            <person name="MacDonald P.J.P."/>
            <person name="Montmayeur A."/>
            <person name="Murphy C."/>
            <person name="Neiman D."/>
            <person name="Pearson M."/>
            <person name="Priest M."/>
            <person name="Roberts A."/>
            <person name="Saif S."/>
            <person name="Shea T."/>
            <person name="Shenoy N."/>
            <person name="Sisk P."/>
            <person name="Stolte C."/>
            <person name="Sykes S."/>
            <person name="Wortman J."/>
            <person name="Nusbaum C."/>
            <person name="Birren B."/>
        </authorList>
    </citation>
    <scope>NUCLEOTIDE SEQUENCE [LARGE SCALE GENOMIC DNA]</scope>
    <source>
        <strain evidence="2 3">7_3_47FAA</strain>
    </source>
</reference>
<gene>
    <name evidence="2" type="ORF">HMPREF1015_02151</name>
</gene>
<dbReference type="AlphaFoldDB" id="G9QIZ0"/>
<keyword evidence="3" id="KW-1185">Reference proteome</keyword>
<keyword evidence="1" id="KW-0812">Transmembrane</keyword>
<evidence type="ECO:0000313" key="3">
    <source>
        <dbReference type="Proteomes" id="UP000011747"/>
    </source>
</evidence>
<sequence>MPGDKAEKVLVMIMMIIAFLLLITILRRYVFS</sequence>
<keyword evidence="1" id="KW-0472">Membrane</keyword>
<dbReference type="Proteomes" id="UP000011747">
    <property type="component" value="Unassembled WGS sequence"/>
</dbReference>
<feature type="transmembrane region" description="Helical" evidence="1">
    <location>
        <begin position="9"/>
        <end position="30"/>
    </location>
</feature>
<accession>G9QIZ0</accession>